<dbReference type="EMBL" id="CM056815">
    <property type="protein sequence ID" value="KAJ8631113.1"/>
    <property type="molecule type" value="Genomic_DNA"/>
</dbReference>
<comment type="caution">
    <text evidence="1">The sequence shown here is derived from an EMBL/GenBank/DDBJ whole genome shotgun (WGS) entry which is preliminary data.</text>
</comment>
<keyword evidence="2" id="KW-1185">Reference proteome</keyword>
<dbReference type="Proteomes" id="UP001234297">
    <property type="component" value="Chromosome 7"/>
</dbReference>
<evidence type="ECO:0000313" key="2">
    <source>
        <dbReference type="Proteomes" id="UP001234297"/>
    </source>
</evidence>
<gene>
    <name evidence="1" type="ORF">MRB53_024436</name>
</gene>
<name>A0ACC2LD71_PERAE</name>
<evidence type="ECO:0000313" key="1">
    <source>
        <dbReference type="EMBL" id="KAJ8631113.1"/>
    </source>
</evidence>
<protein>
    <submittedName>
        <fullName evidence="1">Uncharacterized protein</fullName>
    </submittedName>
</protein>
<proteinExistence type="predicted"/>
<reference evidence="1 2" key="1">
    <citation type="journal article" date="2022" name="Hortic Res">
        <title>A haplotype resolved chromosomal level avocado genome allows analysis of novel avocado genes.</title>
        <authorList>
            <person name="Nath O."/>
            <person name="Fletcher S.J."/>
            <person name="Hayward A."/>
            <person name="Shaw L.M."/>
            <person name="Masouleh A.K."/>
            <person name="Furtado A."/>
            <person name="Henry R.J."/>
            <person name="Mitter N."/>
        </authorList>
    </citation>
    <scope>NUCLEOTIDE SEQUENCE [LARGE SCALE GENOMIC DNA]</scope>
    <source>
        <strain evidence="2">cv. Hass</strain>
    </source>
</reference>
<sequence>MPRKGIYLPFCNFPHLHLLPLHHHSSPRLCLHYRPISSRPHRIARPHLRSPSTFHHPSSRRRTSQAKNQPPTSPSKSSSPTSIPAQEAPGSQPITSPSSPLSLSVDRLLHRHSQRVQLIPLVSGLDSTPGQHSFAAILSPFRGRTRLKLEKSGRPRPFSAFGIGEGRLGGFHRCCHCSFAVVACPSPKRKKTLEAVAGLSPKRKKR</sequence>
<accession>A0ACC2LD71</accession>
<organism evidence="1 2">
    <name type="scientific">Persea americana</name>
    <name type="common">Avocado</name>
    <dbReference type="NCBI Taxonomy" id="3435"/>
    <lineage>
        <taxon>Eukaryota</taxon>
        <taxon>Viridiplantae</taxon>
        <taxon>Streptophyta</taxon>
        <taxon>Embryophyta</taxon>
        <taxon>Tracheophyta</taxon>
        <taxon>Spermatophyta</taxon>
        <taxon>Magnoliopsida</taxon>
        <taxon>Magnoliidae</taxon>
        <taxon>Laurales</taxon>
        <taxon>Lauraceae</taxon>
        <taxon>Persea</taxon>
    </lineage>
</organism>